<comment type="function">
    <text evidence="5">Responsible for synthesis of pseudouridine from uracil-55 in the psi GC loop of transfer RNAs.</text>
</comment>
<evidence type="ECO:0000256" key="1">
    <source>
        <dbReference type="ARBA" id="ARBA00000385"/>
    </source>
</evidence>
<protein>
    <recommendedName>
        <fullName evidence="5">tRNA pseudouridine synthase B</fullName>
        <ecNumber evidence="5">5.4.99.25</ecNumber>
    </recommendedName>
    <alternativeName>
        <fullName evidence="5">tRNA pseudouridine(55) synthase</fullName>
        <shortName evidence="5">Psi55 synthase</shortName>
    </alternativeName>
    <alternativeName>
        <fullName evidence="5">tRNA pseudouridylate synthase</fullName>
    </alternativeName>
    <alternativeName>
        <fullName evidence="5">tRNA-uridine isomerase</fullName>
    </alternativeName>
</protein>
<comment type="catalytic activity">
    <reaction evidence="1 5">
        <text>uridine(55) in tRNA = pseudouridine(55) in tRNA</text>
        <dbReference type="Rhea" id="RHEA:42532"/>
        <dbReference type="Rhea" id="RHEA-COMP:10101"/>
        <dbReference type="Rhea" id="RHEA-COMP:10102"/>
        <dbReference type="ChEBI" id="CHEBI:65314"/>
        <dbReference type="ChEBI" id="CHEBI:65315"/>
        <dbReference type="EC" id="5.4.99.25"/>
    </reaction>
</comment>
<sequence length="304" mass="33938">MDGLLALWKERGMTSHDCVYKVRKILATKKVGHSGTLDPDVDGVLPLGIGKGTKMLEYMVESSKTYQGQVELGQSTTTQDGSGDILSQAPVTASDLNKEQVDRVLNRFIGEVSQVPPMYSAVRVKGRRLYDYARKNEAVDRPERKVVIQALDRTSDLAFDPMKQTASFSFRVLCSKGTYVRTLAEDIARELGYPGYMSDLTRLGSGGFTKEDCLTLNQLEDLVNQGQVADCLEPIERALSHLPSQQLSSEEWSRVKHGALLSRADYAQTYPLVLYYQNQAVAIYQAHPEKPDLLKPKKVLRTEM</sequence>
<accession>K9EYK7</accession>
<evidence type="ECO:0000259" key="6">
    <source>
        <dbReference type="Pfam" id="PF01509"/>
    </source>
</evidence>
<dbReference type="AlphaFoldDB" id="K9EYK7"/>
<feature type="domain" description="tRNA pseudouridylate synthase B C-terminal" evidence="7">
    <location>
        <begin position="181"/>
        <end position="239"/>
    </location>
</feature>
<name>K9EYK7_9LACT</name>
<dbReference type="Gene3D" id="3.30.2350.10">
    <property type="entry name" value="Pseudouridine synthase"/>
    <property type="match status" value="1"/>
</dbReference>
<dbReference type="OrthoDB" id="9802309at2"/>
<dbReference type="PATRIC" id="fig|883081.3.peg.319"/>
<evidence type="ECO:0000256" key="3">
    <source>
        <dbReference type="ARBA" id="ARBA00022694"/>
    </source>
</evidence>
<dbReference type="InterPro" id="IPR002501">
    <property type="entry name" value="PsdUridine_synth_N"/>
</dbReference>
<comment type="similarity">
    <text evidence="2 5">Belongs to the pseudouridine synthase TruB family. Type 1 subfamily.</text>
</comment>
<dbReference type="NCBIfam" id="TIGR00431">
    <property type="entry name" value="TruB"/>
    <property type="match status" value="1"/>
</dbReference>
<dbReference type="RefSeq" id="WP_003776668.1">
    <property type="nucleotide sequence ID" value="NZ_JH992957.1"/>
</dbReference>
<proteinExistence type="inferred from homology"/>
<gene>
    <name evidence="5" type="primary">truB</name>
    <name evidence="8" type="ORF">HMPREF9698_00317</name>
</gene>
<dbReference type="GO" id="GO:0003723">
    <property type="term" value="F:RNA binding"/>
    <property type="evidence" value="ECO:0007669"/>
    <property type="project" value="InterPro"/>
</dbReference>
<dbReference type="InterPro" id="IPR014780">
    <property type="entry name" value="tRNA_psdUridine_synth_TruB"/>
</dbReference>
<dbReference type="PANTHER" id="PTHR13767:SF2">
    <property type="entry name" value="PSEUDOURIDYLATE SYNTHASE TRUB1"/>
    <property type="match status" value="1"/>
</dbReference>
<organism evidence="8 9">
    <name type="scientific">Alloiococcus otitis ATCC 51267</name>
    <dbReference type="NCBI Taxonomy" id="883081"/>
    <lineage>
        <taxon>Bacteria</taxon>
        <taxon>Bacillati</taxon>
        <taxon>Bacillota</taxon>
        <taxon>Bacilli</taxon>
        <taxon>Lactobacillales</taxon>
        <taxon>Carnobacteriaceae</taxon>
        <taxon>Alloiococcus</taxon>
    </lineage>
</organism>
<keyword evidence="4 5" id="KW-0413">Isomerase</keyword>
<keyword evidence="9" id="KW-1185">Reference proteome</keyword>
<evidence type="ECO:0000256" key="4">
    <source>
        <dbReference type="ARBA" id="ARBA00023235"/>
    </source>
</evidence>
<dbReference type="GO" id="GO:0160148">
    <property type="term" value="F:tRNA pseudouridine(55) synthase activity"/>
    <property type="evidence" value="ECO:0007669"/>
    <property type="project" value="UniProtKB-EC"/>
</dbReference>
<dbReference type="InterPro" id="IPR020103">
    <property type="entry name" value="PsdUridine_synth_cat_dom_sf"/>
</dbReference>
<feature type="domain" description="Pseudouridine synthase II N-terminal" evidence="6">
    <location>
        <begin position="23"/>
        <end position="180"/>
    </location>
</feature>
<dbReference type="EMBL" id="AGXA01000004">
    <property type="protein sequence ID" value="EKU94285.1"/>
    <property type="molecule type" value="Genomic_DNA"/>
</dbReference>
<evidence type="ECO:0000256" key="5">
    <source>
        <dbReference type="HAMAP-Rule" id="MF_01080"/>
    </source>
</evidence>
<dbReference type="Pfam" id="PF16198">
    <property type="entry name" value="TruB_C_2"/>
    <property type="match status" value="1"/>
</dbReference>
<keyword evidence="3 5" id="KW-0819">tRNA processing</keyword>
<dbReference type="HAMAP" id="MF_01080">
    <property type="entry name" value="TruB_bact"/>
    <property type="match status" value="1"/>
</dbReference>
<dbReference type="EC" id="5.4.99.25" evidence="5"/>
<dbReference type="PANTHER" id="PTHR13767">
    <property type="entry name" value="TRNA-PSEUDOURIDINE SYNTHASE"/>
    <property type="match status" value="1"/>
</dbReference>
<evidence type="ECO:0000256" key="2">
    <source>
        <dbReference type="ARBA" id="ARBA00005642"/>
    </source>
</evidence>
<dbReference type="GO" id="GO:0031119">
    <property type="term" value="P:tRNA pseudouridine synthesis"/>
    <property type="evidence" value="ECO:0007669"/>
    <property type="project" value="UniProtKB-UniRule"/>
</dbReference>
<dbReference type="FunFam" id="3.30.2350.10:FF:000011">
    <property type="entry name" value="tRNA pseudouridine synthase B"/>
    <property type="match status" value="1"/>
</dbReference>
<evidence type="ECO:0000259" key="7">
    <source>
        <dbReference type="Pfam" id="PF16198"/>
    </source>
</evidence>
<dbReference type="STRING" id="883081.HMPREF9698_00317"/>
<comment type="caution">
    <text evidence="8">The sequence shown here is derived from an EMBL/GenBank/DDBJ whole genome shotgun (WGS) entry which is preliminary data.</text>
</comment>
<dbReference type="InterPro" id="IPR032819">
    <property type="entry name" value="TruB_C"/>
</dbReference>
<feature type="active site" description="Nucleophile" evidence="5">
    <location>
        <position position="38"/>
    </location>
</feature>
<dbReference type="SUPFAM" id="SSF55120">
    <property type="entry name" value="Pseudouridine synthase"/>
    <property type="match status" value="1"/>
</dbReference>
<evidence type="ECO:0000313" key="8">
    <source>
        <dbReference type="EMBL" id="EKU94285.1"/>
    </source>
</evidence>
<evidence type="ECO:0000313" key="9">
    <source>
        <dbReference type="Proteomes" id="UP000009875"/>
    </source>
</evidence>
<dbReference type="Pfam" id="PF01509">
    <property type="entry name" value="TruB_N"/>
    <property type="match status" value="1"/>
</dbReference>
<dbReference type="HOGENOM" id="CLU_032087_0_1_9"/>
<dbReference type="CDD" id="cd02573">
    <property type="entry name" value="PseudoU_synth_EcTruB"/>
    <property type="match status" value="1"/>
</dbReference>
<dbReference type="GO" id="GO:1990481">
    <property type="term" value="P:mRNA pseudouridine synthesis"/>
    <property type="evidence" value="ECO:0007669"/>
    <property type="project" value="TreeGrafter"/>
</dbReference>
<dbReference type="eggNOG" id="COG0130">
    <property type="taxonomic scope" value="Bacteria"/>
</dbReference>
<reference evidence="8 9" key="1">
    <citation type="submission" date="2012-09" db="EMBL/GenBank/DDBJ databases">
        <title>The Genome Sequence of Alloiococcus otitis ATCC 51267.</title>
        <authorList>
            <consortium name="The Broad Institute Genome Sequencing Platform"/>
            <person name="Earl A."/>
            <person name="Ward D."/>
            <person name="Feldgarden M."/>
            <person name="Gevers D."/>
            <person name="Huys G."/>
            <person name="Walker B."/>
            <person name="Young S.K."/>
            <person name="Zeng Q."/>
            <person name="Gargeya S."/>
            <person name="Fitzgerald M."/>
            <person name="Haas B."/>
            <person name="Abouelleil A."/>
            <person name="Alvarado L."/>
            <person name="Arachchi H.M."/>
            <person name="Berlin A.M."/>
            <person name="Chapman S.B."/>
            <person name="Goldberg J."/>
            <person name="Griggs A."/>
            <person name="Gujja S."/>
            <person name="Hansen M."/>
            <person name="Howarth C."/>
            <person name="Imamovic A."/>
            <person name="Larimer J."/>
            <person name="McCowen C."/>
            <person name="Montmayeur A."/>
            <person name="Murphy C."/>
            <person name="Neiman D."/>
            <person name="Pearson M."/>
            <person name="Priest M."/>
            <person name="Roberts A."/>
            <person name="Saif S."/>
            <person name="Shea T."/>
            <person name="Sisk P."/>
            <person name="Sykes S."/>
            <person name="Wortman J."/>
            <person name="Nusbaum C."/>
            <person name="Birren B."/>
        </authorList>
    </citation>
    <scope>NUCLEOTIDE SEQUENCE [LARGE SCALE GENOMIC DNA]</scope>
    <source>
        <strain evidence="8 9">ATCC 51267</strain>
    </source>
</reference>
<dbReference type="Proteomes" id="UP000009875">
    <property type="component" value="Unassembled WGS sequence"/>
</dbReference>